<evidence type="ECO:0000313" key="3">
    <source>
        <dbReference type="Proteomes" id="UP000694892"/>
    </source>
</evidence>
<dbReference type="Proteomes" id="UP000694892">
    <property type="component" value="Chromosome 4S"/>
</dbReference>
<protein>
    <recommendedName>
        <fullName evidence="1">GIY-YIG domain-containing protein</fullName>
    </recommendedName>
</protein>
<organism evidence="2 3">
    <name type="scientific">Xenopus laevis</name>
    <name type="common">African clawed frog</name>
    <dbReference type="NCBI Taxonomy" id="8355"/>
    <lineage>
        <taxon>Eukaryota</taxon>
        <taxon>Metazoa</taxon>
        <taxon>Chordata</taxon>
        <taxon>Craniata</taxon>
        <taxon>Vertebrata</taxon>
        <taxon>Euteleostomi</taxon>
        <taxon>Amphibia</taxon>
        <taxon>Batrachia</taxon>
        <taxon>Anura</taxon>
        <taxon>Pipoidea</taxon>
        <taxon>Pipidae</taxon>
        <taxon>Xenopodinae</taxon>
        <taxon>Xenopus</taxon>
        <taxon>Xenopus</taxon>
    </lineage>
</organism>
<dbReference type="InterPro" id="IPR000305">
    <property type="entry name" value="GIY-YIG_endonuc"/>
</dbReference>
<dbReference type="PROSITE" id="PS50164">
    <property type="entry name" value="GIY_YIG"/>
    <property type="match status" value="1"/>
</dbReference>
<sequence>MLHRVLGPLVSYTKFYLRDSGHFLERLDSLNIQDGDDVILVTFDVPSLYTSIPHSEGIKACEWLLRRSEQYGDIQINFFLELLEIILRMNYFVFQDIFYLQLRGTAMGLNVAPSYANTFMAWLEELHIYRDDLYQKHCGAWYIDDVFVVWRVQNVREIAYLDVMVYREEGIQTKLFSKPTDRNQIEHFRSNHPIHTKEAIPVSQLTRVQRLVSNPEIRKSQIQQMRSKCKKRGFLSRVLDRAEKSVAQNRERKKNKSLRVTFVTQYDESSKVTNEILRKHWYLLRRAYPMVDEFALPPLISYRRGKTIGSQVTKSYVQNETGLRETYVGTRNCGMYPCLNCKQCHYVIKGKFFEHPGTKERYYMRGYYTCISQYAIYAIVCPCGKIYVGETIQKVKSRISQHRSTINVGNAALPLCKHFKYMVHTA</sequence>
<proteinExistence type="predicted"/>
<dbReference type="EMBL" id="CM004473">
    <property type="protein sequence ID" value="OCT82230.1"/>
    <property type="molecule type" value="Genomic_DNA"/>
</dbReference>
<feature type="domain" description="GIY-YIG" evidence="1">
    <location>
        <begin position="372"/>
        <end position="426"/>
    </location>
</feature>
<evidence type="ECO:0000313" key="2">
    <source>
        <dbReference type="EMBL" id="OCT82230.1"/>
    </source>
</evidence>
<accession>A0A974D119</accession>
<dbReference type="PANTHER" id="PTHR21301">
    <property type="entry name" value="REVERSE TRANSCRIPTASE"/>
    <property type="match status" value="1"/>
</dbReference>
<name>A0A974D119_XENLA</name>
<dbReference type="InterPro" id="IPR058912">
    <property type="entry name" value="HTH_animal"/>
</dbReference>
<dbReference type="AlphaFoldDB" id="A0A974D119"/>
<dbReference type="PANTHER" id="PTHR21301:SF12">
    <property type="match status" value="1"/>
</dbReference>
<reference evidence="3" key="1">
    <citation type="journal article" date="2016" name="Nature">
        <title>Genome evolution in the allotetraploid frog Xenopus laevis.</title>
        <authorList>
            <person name="Session A.M."/>
            <person name="Uno Y."/>
            <person name="Kwon T."/>
            <person name="Chapman J.A."/>
            <person name="Toyoda A."/>
            <person name="Takahashi S."/>
            <person name="Fukui A."/>
            <person name="Hikosaka A."/>
            <person name="Suzuki A."/>
            <person name="Kondo M."/>
            <person name="van Heeringen S.J."/>
            <person name="Quigley I."/>
            <person name="Heinz S."/>
            <person name="Ogino H."/>
            <person name="Ochi H."/>
            <person name="Hellsten U."/>
            <person name="Lyons J.B."/>
            <person name="Simakov O."/>
            <person name="Putnam N."/>
            <person name="Stites J."/>
            <person name="Kuroki Y."/>
            <person name="Tanaka T."/>
            <person name="Michiue T."/>
            <person name="Watanabe M."/>
            <person name="Bogdanovic O."/>
            <person name="Lister R."/>
            <person name="Georgiou G."/>
            <person name="Paranjpe S.S."/>
            <person name="van Kruijsbergen I."/>
            <person name="Shu S."/>
            <person name="Carlson J."/>
            <person name="Kinoshita T."/>
            <person name="Ohta Y."/>
            <person name="Mawaribuchi S."/>
            <person name="Jenkins J."/>
            <person name="Grimwood J."/>
            <person name="Schmutz J."/>
            <person name="Mitros T."/>
            <person name="Mozaffari S.V."/>
            <person name="Suzuki Y."/>
            <person name="Haramoto Y."/>
            <person name="Yamamoto T.S."/>
            <person name="Takagi C."/>
            <person name="Heald R."/>
            <person name="Miller K."/>
            <person name="Haudenschild C."/>
            <person name="Kitzman J."/>
            <person name="Nakayama T."/>
            <person name="Izutsu Y."/>
            <person name="Robert J."/>
            <person name="Fortriede J."/>
            <person name="Burns K."/>
            <person name="Lotay V."/>
            <person name="Karimi K."/>
            <person name="Yasuoka Y."/>
            <person name="Dichmann D.S."/>
            <person name="Flajnik M.F."/>
            <person name="Houston D.W."/>
            <person name="Shendure J."/>
            <person name="DuPasquier L."/>
            <person name="Vize P.D."/>
            <person name="Zorn A.M."/>
            <person name="Ito M."/>
            <person name="Marcotte E.M."/>
            <person name="Wallingford J.B."/>
            <person name="Ito Y."/>
            <person name="Asashima M."/>
            <person name="Ueno N."/>
            <person name="Matsuda Y."/>
            <person name="Veenstra G.J."/>
            <person name="Fujiyama A."/>
            <person name="Harland R.M."/>
            <person name="Taira M."/>
            <person name="Rokhsar D.S."/>
        </authorList>
    </citation>
    <scope>NUCLEOTIDE SEQUENCE [LARGE SCALE GENOMIC DNA]</scope>
    <source>
        <strain evidence="3">J</strain>
    </source>
</reference>
<gene>
    <name evidence="2" type="ORF">XELAEV_18024746mg</name>
</gene>
<dbReference type="Pfam" id="PF26215">
    <property type="entry name" value="HTH_animal"/>
    <property type="match status" value="1"/>
</dbReference>
<evidence type="ECO:0000259" key="1">
    <source>
        <dbReference type="PROSITE" id="PS50164"/>
    </source>
</evidence>